<feature type="compositionally biased region" description="Low complexity" evidence="1">
    <location>
        <begin position="14"/>
        <end position="43"/>
    </location>
</feature>
<organism evidence="2 3">
    <name type="scientific">Streptomyces jumonjinensis</name>
    <dbReference type="NCBI Taxonomy" id="1945"/>
    <lineage>
        <taxon>Bacteria</taxon>
        <taxon>Bacillati</taxon>
        <taxon>Actinomycetota</taxon>
        <taxon>Actinomycetes</taxon>
        <taxon>Kitasatosporales</taxon>
        <taxon>Streptomycetaceae</taxon>
        <taxon>Streptomyces</taxon>
    </lineage>
</organism>
<feature type="region of interest" description="Disordered" evidence="1">
    <location>
        <begin position="1"/>
        <end position="200"/>
    </location>
</feature>
<comment type="caution">
    <text evidence="2">The sequence shown here is derived from an EMBL/GenBank/DDBJ whole genome shotgun (WGS) entry which is preliminary data.</text>
</comment>
<feature type="compositionally biased region" description="Polar residues" evidence="1">
    <location>
        <begin position="49"/>
        <end position="86"/>
    </location>
</feature>
<reference evidence="2 3" key="1">
    <citation type="submission" date="2019-05" db="EMBL/GenBank/DDBJ databases">
        <title>Comparative genomics and metabolomics analyses of clavulanic acid producing Streptomyces species provides insight into specialized metabolism and evolution of beta-lactam biosynthetic gene clusters.</title>
        <authorList>
            <person name="Moore M.A."/>
            <person name="Cruz-Morales P."/>
            <person name="Barona Gomez F."/>
            <person name="Kapil T."/>
        </authorList>
    </citation>
    <scope>NUCLEOTIDE SEQUENCE [LARGE SCALE GENOMIC DNA]</scope>
    <source>
        <strain evidence="2 3">NRRL 5741</strain>
    </source>
</reference>
<protein>
    <submittedName>
        <fullName evidence="2">Uncharacterized protein</fullName>
    </submittedName>
</protein>
<dbReference type="AlphaFoldDB" id="A0A646KIH6"/>
<dbReference type="Proteomes" id="UP000419138">
    <property type="component" value="Unassembled WGS sequence"/>
</dbReference>
<accession>A0A646KIH6</accession>
<feature type="compositionally biased region" description="Low complexity" evidence="1">
    <location>
        <begin position="177"/>
        <end position="200"/>
    </location>
</feature>
<evidence type="ECO:0000313" key="2">
    <source>
        <dbReference type="EMBL" id="MQT02064.1"/>
    </source>
</evidence>
<proteinExistence type="predicted"/>
<gene>
    <name evidence="2" type="ORF">FF041_18195</name>
</gene>
<keyword evidence="3" id="KW-1185">Reference proteome</keyword>
<evidence type="ECO:0000313" key="3">
    <source>
        <dbReference type="Proteomes" id="UP000419138"/>
    </source>
</evidence>
<name>A0A646KIH6_STRJU</name>
<dbReference type="EMBL" id="VCLA01000145">
    <property type="protein sequence ID" value="MQT02064.1"/>
    <property type="molecule type" value="Genomic_DNA"/>
</dbReference>
<sequence length="200" mass="20103">MRASRGQAPYSVLTPSTAPASTAATGSQAAPPMAPAAAEAPSPGRRSGGQASTTAMVRTAVTGTSPPPSYSHSADSASTPVPTSPLTAAAVPAAQRLVRATIAPTQTSSEQSRLRAPTPSRVRSDSHTGVGEATTPAHQRVSRIPAITAAAASANGAADARNRPSGSADPRPDRTRSACAARSAPSRSRAPWERPAVISR</sequence>
<feature type="compositionally biased region" description="Low complexity" evidence="1">
    <location>
        <begin position="146"/>
        <end position="159"/>
    </location>
</feature>
<evidence type="ECO:0000256" key="1">
    <source>
        <dbReference type="SAM" id="MobiDB-lite"/>
    </source>
</evidence>